<gene>
    <name evidence="1" type="ORF">MILVUS5_LOCUS34516</name>
</gene>
<name>A0ACB0LM11_TRIPR</name>
<reference evidence="1" key="1">
    <citation type="submission" date="2023-10" db="EMBL/GenBank/DDBJ databases">
        <authorList>
            <person name="Rodriguez Cubillos JULIANA M."/>
            <person name="De Vega J."/>
        </authorList>
    </citation>
    <scope>NUCLEOTIDE SEQUENCE</scope>
</reference>
<dbReference type="Proteomes" id="UP001177021">
    <property type="component" value="Unassembled WGS sequence"/>
</dbReference>
<organism evidence="1 2">
    <name type="scientific">Trifolium pratense</name>
    <name type="common">Red clover</name>
    <dbReference type="NCBI Taxonomy" id="57577"/>
    <lineage>
        <taxon>Eukaryota</taxon>
        <taxon>Viridiplantae</taxon>
        <taxon>Streptophyta</taxon>
        <taxon>Embryophyta</taxon>
        <taxon>Tracheophyta</taxon>
        <taxon>Spermatophyta</taxon>
        <taxon>Magnoliopsida</taxon>
        <taxon>eudicotyledons</taxon>
        <taxon>Gunneridae</taxon>
        <taxon>Pentapetalae</taxon>
        <taxon>rosids</taxon>
        <taxon>fabids</taxon>
        <taxon>Fabales</taxon>
        <taxon>Fabaceae</taxon>
        <taxon>Papilionoideae</taxon>
        <taxon>50 kb inversion clade</taxon>
        <taxon>NPAAA clade</taxon>
        <taxon>Hologalegina</taxon>
        <taxon>IRL clade</taxon>
        <taxon>Trifolieae</taxon>
        <taxon>Trifolium</taxon>
    </lineage>
</organism>
<evidence type="ECO:0000313" key="2">
    <source>
        <dbReference type="Proteomes" id="UP001177021"/>
    </source>
</evidence>
<sequence>MRIRKIIQNSFGSIVWAERSSREIKQSSTRIFDLSSMEPIDASYSLPVVLQVSKELLPSTDQIDCNSGIVGTPELPNADLPASNPFCPSTKPITTHSFHNEDTSPQSKVTNYDVAINQVALLLVTMAAAATTTTQTEELVSLKLLLNEKGNKVLCAEAGNDFVDVLFSFLTMPLGTIARLVEKESSIGPVSVGCLNSLYKSVADLDQGCFSTDTIKQMLLQPINSAEDYCSTLKLNIEDTPPTKYFMCTGCRFDSFNNHDLATSTITEKHRCRCGSSFSFSRPVFSKHFHQGFVNGTATFVITDDIIVMPNCIEYASFGLLQKLGIKDPSSVKEMNMNVTKEKVLDLLKCSLLSNGNIQIILKLVIRKSDGKVLCAQGEQDFANLLLSFLTFPLGGITRIFGENCSLGSISRLYMSISHLNENKNMISKEAKNRLVDPCIAPQFKLSKQILTILDPDVIKYYLCQTDNDNYVQFFKAGENMRYVGYLRDRINLSIYEATHEGYVKGPVMYVTTDDLLVTRLSPISALGLLNRFQIPLNDLQEKVITIGIKEALSILYAGLTSTSALTNGLAHLLTDVKVEQ</sequence>
<proteinExistence type="predicted"/>
<dbReference type="EMBL" id="CASHSV030000615">
    <property type="protein sequence ID" value="CAJ2670491.1"/>
    <property type="molecule type" value="Genomic_DNA"/>
</dbReference>
<keyword evidence="2" id="KW-1185">Reference proteome</keyword>
<accession>A0ACB0LM11</accession>
<protein>
    <submittedName>
        <fullName evidence="1">Uncharacterized protein</fullName>
    </submittedName>
</protein>
<evidence type="ECO:0000313" key="1">
    <source>
        <dbReference type="EMBL" id="CAJ2670491.1"/>
    </source>
</evidence>
<comment type="caution">
    <text evidence="1">The sequence shown here is derived from an EMBL/GenBank/DDBJ whole genome shotgun (WGS) entry which is preliminary data.</text>
</comment>